<sequence>MFLILALALLSLGFPLDFEKIDSTVHSNTTTLVSPQISVSEPLITKQQQLIGLEKDPIKLQSAYTGKQLQNACSLSVGTDGDYNSVAAALLYTCGYSVQEIILIDSTHEESLVIDKNEEILIRGANSDGPYTQWNSQTTFLTAYLIEIWQGYLTLQYIDFVYVLTTDTIPMATPSNNFVSIRSQSYISTYITIEYCNFRGLGNEQGSQQTNSMIEIYEAYRVLVKDCSFSSANLVYAPIRAQGYFQFSVSNSNFTDINGGDTGAMEVIYGNGGQYNISIQGNIFDNCVGAKYGAISVIAINQDTVYSVSVRSNQIKNCAGSITGGIYFHYNIFGSLNLSSNTFIDNRRTSPIPNDRKQDAHIHKRGRQTKGFDYIDSLQYFQNAFAGSESTNPLSVFFEIDEDSDQRYFSLYPVSNKCWDASIDPEYIGYCICTAQGHPNVESYMYCICPDDDPNYQQDKCDFYLLPVCSSGSNPDYCRCSASNYPLDCLCPLDDLDTTYTQTLCLAERQYAQLPLCISDTTTPTGGCKCTSGNHPANCACPLNNDGQYTKDKCLYDILPRCTTDTTPASGCKCTSDNHPIDCTCPIDYPDYTYAQCQQDLQPVTPDKCSSITATTPEVDCACPTDAAKLELDPRKDTICKPSTGKEASGSIRAFLNMIVAIVLIPSLALIF</sequence>
<dbReference type="SUPFAM" id="SSF51126">
    <property type="entry name" value="Pectin lyase-like"/>
    <property type="match status" value="1"/>
</dbReference>
<accession>A0A5J4WD85</accession>
<dbReference type="EMBL" id="SNRW01002473">
    <property type="protein sequence ID" value="KAA6392656.1"/>
    <property type="molecule type" value="Genomic_DNA"/>
</dbReference>
<reference evidence="1 2" key="1">
    <citation type="submission" date="2019-03" db="EMBL/GenBank/DDBJ databases">
        <title>Single cell metagenomics reveals metabolic interactions within the superorganism composed of flagellate Streblomastix strix and complex community of Bacteroidetes bacteria on its surface.</title>
        <authorList>
            <person name="Treitli S.C."/>
            <person name="Kolisko M."/>
            <person name="Husnik F."/>
            <person name="Keeling P."/>
            <person name="Hampl V."/>
        </authorList>
    </citation>
    <scope>NUCLEOTIDE SEQUENCE [LARGE SCALE GENOMIC DNA]</scope>
    <source>
        <strain evidence="1">ST1C</strain>
    </source>
</reference>
<evidence type="ECO:0008006" key="3">
    <source>
        <dbReference type="Google" id="ProtNLM"/>
    </source>
</evidence>
<name>A0A5J4WD85_9EUKA</name>
<comment type="caution">
    <text evidence="1">The sequence shown here is derived from an EMBL/GenBank/DDBJ whole genome shotgun (WGS) entry which is preliminary data.</text>
</comment>
<dbReference type="InterPro" id="IPR011050">
    <property type="entry name" value="Pectin_lyase_fold/virulence"/>
</dbReference>
<dbReference type="Proteomes" id="UP000324800">
    <property type="component" value="Unassembled WGS sequence"/>
</dbReference>
<evidence type="ECO:0000313" key="2">
    <source>
        <dbReference type="Proteomes" id="UP000324800"/>
    </source>
</evidence>
<dbReference type="AlphaFoldDB" id="A0A5J4WD85"/>
<proteinExistence type="predicted"/>
<protein>
    <recommendedName>
        <fullName evidence="3">Right handed beta helix domain-containing protein</fullName>
    </recommendedName>
</protein>
<evidence type="ECO:0000313" key="1">
    <source>
        <dbReference type="EMBL" id="KAA6392656.1"/>
    </source>
</evidence>
<organism evidence="1 2">
    <name type="scientific">Streblomastix strix</name>
    <dbReference type="NCBI Taxonomy" id="222440"/>
    <lineage>
        <taxon>Eukaryota</taxon>
        <taxon>Metamonada</taxon>
        <taxon>Preaxostyla</taxon>
        <taxon>Oxymonadida</taxon>
        <taxon>Streblomastigidae</taxon>
        <taxon>Streblomastix</taxon>
    </lineage>
</organism>
<gene>
    <name evidence="1" type="ORF">EZS28_011817</name>
</gene>